<evidence type="ECO:0000256" key="9">
    <source>
        <dbReference type="SAM" id="Phobius"/>
    </source>
</evidence>
<organism evidence="10 11">
    <name type="scientific">Neonectria ditissima</name>
    <dbReference type="NCBI Taxonomy" id="78410"/>
    <lineage>
        <taxon>Eukaryota</taxon>
        <taxon>Fungi</taxon>
        <taxon>Dikarya</taxon>
        <taxon>Ascomycota</taxon>
        <taxon>Pezizomycotina</taxon>
        <taxon>Sordariomycetes</taxon>
        <taxon>Hypocreomycetidae</taxon>
        <taxon>Hypocreales</taxon>
        <taxon>Nectriaceae</taxon>
        <taxon>Neonectria</taxon>
    </lineage>
</organism>
<feature type="transmembrane region" description="Helical" evidence="9">
    <location>
        <begin position="62"/>
        <end position="83"/>
    </location>
</feature>
<evidence type="ECO:0000313" key="10">
    <source>
        <dbReference type="EMBL" id="KPM41393.1"/>
    </source>
</evidence>
<dbReference type="Pfam" id="PF00474">
    <property type="entry name" value="SSF"/>
    <property type="match status" value="1"/>
</dbReference>
<dbReference type="PANTHER" id="PTHR46154:SF4">
    <property type="entry name" value="UREA ACTIVE TRANSPORTER"/>
    <property type="match status" value="1"/>
</dbReference>
<dbReference type="InterPro" id="IPR031155">
    <property type="entry name" value="DUR"/>
</dbReference>
<feature type="compositionally biased region" description="Polar residues" evidence="8">
    <location>
        <begin position="664"/>
        <end position="674"/>
    </location>
</feature>
<evidence type="ECO:0000256" key="7">
    <source>
        <dbReference type="RuleBase" id="RU362091"/>
    </source>
</evidence>
<comment type="caution">
    <text evidence="10">The sequence shown here is derived from an EMBL/GenBank/DDBJ whole genome shotgun (WGS) entry which is preliminary data.</text>
</comment>
<dbReference type="AlphaFoldDB" id="A0A0P7BLH1"/>
<keyword evidence="6 9" id="KW-0472">Membrane</keyword>
<evidence type="ECO:0000256" key="3">
    <source>
        <dbReference type="ARBA" id="ARBA00022448"/>
    </source>
</evidence>
<feature type="transmembrane region" description="Helical" evidence="9">
    <location>
        <begin position="612"/>
        <end position="636"/>
    </location>
</feature>
<evidence type="ECO:0000256" key="6">
    <source>
        <dbReference type="ARBA" id="ARBA00023136"/>
    </source>
</evidence>
<evidence type="ECO:0000256" key="1">
    <source>
        <dbReference type="ARBA" id="ARBA00004141"/>
    </source>
</evidence>
<dbReference type="STRING" id="78410.A0A0P7BLH1"/>
<comment type="similarity">
    <text evidence="2 7">Belongs to the sodium:solute symporter (SSF) (TC 2.A.21) family.</text>
</comment>
<feature type="transmembrane region" description="Helical" evidence="9">
    <location>
        <begin position="261"/>
        <end position="280"/>
    </location>
</feature>
<feature type="transmembrane region" description="Helical" evidence="9">
    <location>
        <begin position="200"/>
        <end position="219"/>
    </location>
</feature>
<feature type="region of interest" description="Disordered" evidence="8">
    <location>
        <begin position="661"/>
        <end position="686"/>
    </location>
</feature>
<feature type="transmembrane region" description="Helical" evidence="9">
    <location>
        <begin position="460"/>
        <end position="479"/>
    </location>
</feature>
<feature type="transmembrane region" description="Helical" evidence="9">
    <location>
        <begin position="20"/>
        <end position="41"/>
    </location>
</feature>
<sequence length="686" mass="74031">MSDENVFQIPTPFSPGVGYGIVVGVGAIFAIGMSIISWVLSRYMNEIQDSEMFMTAKHSVKTGLTASAVVSSWTIATTLLSSTTYGYRYGVSGPFWYAAGACVQILLFSVAAVELKRKAPHAQTYLQVVKVRYGKAVHLVFTSYSLIYQIITTVNLLVGGSAVYASITGVNRDAICFLFPVGVVIYTLMGGIKATFITDWVHTVIIYVIMLMSLFVLYATSNVVGSPARAWELLREAAVLHPVEGNAEGQYLTMRSQQGGFVGLVFIGAGFAACVDSQLFQKAIACDPRSTSMGYILGGLSWFTIPFVLASTFGLAAAAMEHLPEWPTYPNRMNDYEVASGLAMPYAAIALMGNGGAIAVLLMIFMAVTSAMSSETVATTALVTYNIYQAYIKPKASGKQLLAFSHFVTVGFAVFAASIAVAFNHGGFSVEFLITAIGIFVDAAIVPMACTIMWKKQSRLAALIVPPIGSAAGIIAWFLTAHKNEGTISIATLSTNEPLVAGNIMALTAPFILTPLISYLRPDNFDWRTFKEEIKRGDDEHVTVDGRAVNIQSAAAQAVLAEQEKHEQEDDRILVKARNRSLLLAVVITLCFTILWPIPMYGTSYVFSKGFFTGWVVVLFLWAFFAASVITLLPIWEGRGPIVMVWRRMFGGAGTPRIDATGTEADSVSGSTSPVEKVATPADMKS</sequence>
<dbReference type="CDD" id="cd11476">
    <property type="entry name" value="SLC5sbd_DUR3"/>
    <property type="match status" value="1"/>
</dbReference>
<dbReference type="InterPro" id="IPR038377">
    <property type="entry name" value="Na/Glc_symporter_sf"/>
</dbReference>
<dbReference type="PANTHER" id="PTHR46154">
    <property type="match status" value="1"/>
</dbReference>
<evidence type="ECO:0000256" key="8">
    <source>
        <dbReference type="SAM" id="MobiDB-lite"/>
    </source>
</evidence>
<dbReference type="OrthoDB" id="6132759at2759"/>
<comment type="subcellular location">
    <subcellularLocation>
        <location evidence="1">Membrane</location>
        <topology evidence="1">Multi-pass membrane protein</topology>
    </subcellularLocation>
</comment>
<protein>
    <submittedName>
        <fullName evidence="10">Putative urea active transporter 1</fullName>
    </submittedName>
</protein>
<dbReference type="GO" id="GO:0015204">
    <property type="term" value="F:urea transmembrane transporter activity"/>
    <property type="evidence" value="ECO:0007669"/>
    <property type="project" value="InterPro"/>
</dbReference>
<keyword evidence="4 9" id="KW-0812">Transmembrane</keyword>
<feature type="transmembrane region" description="Helical" evidence="9">
    <location>
        <begin position="338"/>
        <end position="365"/>
    </location>
</feature>
<name>A0A0P7BLH1_9HYPO</name>
<dbReference type="EMBL" id="LKCW01000066">
    <property type="protein sequence ID" value="KPM41393.1"/>
    <property type="molecule type" value="Genomic_DNA"/>
</dbReference>
<feature type="transmembrane region" description="Helical" evidence="9">
    <location>
        <begin position="292"/>
        <end position="318"/>
    </location>
</feature>
<evidence type="ECO:0000256" key="5">
    <source>
        <dbReference type="ARBA" id="ARBA00022989"/>
    </source>
</evidence>
<feature type="transmembrane region" description="Helical" evidence="9">
    <location>
        <begin position="582"/>
        <end position="600"/>
    </location>
</feature>
<feature type="transmembrane region" description="Helical" evidence="9">
    <location>
        <begin position="170"/>
        <end position="188"/>
    </location>
</feature>
<accession>A0A0P7BLH1</accession>
<feature type="transmembrane region" description="Helical" evidence="9">
    <location>
        <begin position="95"/>
        <end position="115"/>
    </location>
</feature>
<dbReference type="PROSITE" id="PS50283">
    <property type="entry name" value="NA_SOLUT_SYMP_3"/>
    <property type="match status" value="1"/>
</dbReference>
<dbReference type="InterPro" id="IPR001734">
    <property type="entry name" value="Na/solute_symporter"/>
</dbReference>
<gene>
    <name evidence="10" type="ORF">AK830_g5164</name>
</gene>
<keyword evidence="11" id="KW-1185">Reference proteome</keyword>
<evidence type="ECO:0000256" key="2">
    <source>
        <dbReference type="ARBA" id="ARBA00006434"/>
    </source>
</evidence>
<feature type="transmembrane region" description="Helical" evidence="9">
    <location>
        <begin position="499"/>
        <end position="520"/>
    </location>
</feature>
<feature type="transmembrane region" description="Helical" evidence="9">
    <location>
        <begin position="136"/>
        <end position="158"/>
    </location>
</feature>
<dbReference type="Gene3D" id="1.20.1730.10">
    <property type="entry name" value="Sodium/glucose cotransporter"/>
    <property type="match status" value="1"/>
</dbReference>
<dbReference type="GO" id="GO:0005886">
    <property type="term" value="C:plasma membrane"/>
    <property type="evidence" value="ECO:0007669"/>
    <property type="project" value="TreeGrafter"/>
</dbReference>
<keyword evidence="3" id="KW-0813">Transport</keyword>
<evidence type="ECO:0000256" key="4">
    <source>
        <dbReference type="ARBA" id="ARBA00022692"/>
    </source>
</evidence>
<proteinExistence type="inferred from homology"/>
<reference evidence="10 11" key="1">
    <citation type="submission" date="2015-09" db="EMBL/GenBank/DDBJ databases">
        <title>Draft genome of a European isolate of the apple canker pathogen Neonectria ditissima.</title>
        <authorList>
            <person name="Gomez-Cortecero A."/>
            <person name="Harrison R.J."/>
            <person name="Armitage A.D."/>
        </authorList>
    </citation>
    <scope>NUCLEOTIDE SEQUENCE [LARGE SCALE GENOMIC DNA]</scope>
    <source>
        <strain evidence="10 11">R09/05</strain>
    </source>
</reference>
<feature type="transmembrane region" description="Helical" evidence="9">
    <location>
        <begin position="401"/>
        <end position="426"/>
    </location>
</feature>
<evidence type="ECO:0000313" key="11">
    <source>
        <dbReference type="Proteomes" id="UP000050424"/>
    </source>
</evidence>
<dbReference type="GO" id="GO:0015606">
    <property type="term" value="F:spermidine transmembrane transporter activity"/>
    <property type="evidence" value="ECO:0007669"/>
    <property type="project" value="TreeGrafter"/>
</dbReference>
<feature type="transmembrane region" description="Helical" evidence="9">
    <location>
        <begin position="432"/>
        <end position="453"/>
    </location>
</feature>
<keyword evidence="5 9" id="KW-1133">Transmembrane helix</keyword>
<dbReference type="Proteomes" id="UP000050424">
    <property type="component" value="Unassembled WGS sequence"/>
</dbReference>
<dbReference type="GO" id="GO:0015489">
    <property type="term" value="F:putrescine transmembrane transporter activity"/>
    <property type="evidence" value="ECO:0007669"/>
    <property type="project" value="TreeGrafter"/>
</dbReference>